<evidence type="ECO:0000313" key="3">
    <source>
        <dbReference type="Proteomes" id="UP001186944"/>
    </source>
</evidence>
<sequence length="456" mass="54441">MPVYYRREPPEEGLPLGNYAHARRALDEERHREYNRFMHEKEEAARQRREEIMRRQSPTRQPPQSDMYDHNQMSQHLREERRREYNDFLRRQEELELNPQRKPPTPLGGLPVGAYEQQRKRLQAERTREYRDSLLKQAYDQWTRHAKEMHLDSSPVHGGHYDTERPLVGSPRDIIIDYKKLKKQLGEERKFDYNRYVAQKENETHNRTPPTPPVGLNIPTEAERLRIAELRKRQYGADLRRQHQEQILNRAQNQVDMPVLDRRNQSPVRDAYNSPSVPPLGLDRRPPSGRWDPESYRQTNYAPVKRLSSPPHQANIGADDYSEYRRKVERDSRNSEYNQFLARKQVEDDARKQKMNEVRRQPAAPVVKGDYYDSESYDLKRQYLMEEKHKEYQNYLKKKSESAGRSPTPTNLGLPLSQNEYDSRRKHLELERNKEYNELLAKVQPIFHCLKTLPGL</sequence>
<dbReference type="Proteomes" id="UP001186944">
    <property type="component" value="Unassembled WGS sequence"/>
</dbReference>
<reference evidence="2" key="1">
    <citation type="submission" date="2019-08" db="EMBL/GenBank/DDBJ databases">
        <title>The improved chromosome-level genome for the pearl oyster Pinctada fucata martensii using PacBio sequencing and Hi-C.</title>
        <authorList>
            <person name="Zheng Z."/>
        </authorList>
    </citation>
    <scope>NUCLEOTIDE SEQUENCE</scope>
    <source>
        <strain evidence="2">ZZ-2019</strain>
        <tissue evidence="2">Adductor muscle</tissue>
    </source>
</reference>
<feature type="compositionally biased region" description="Basic and acidic residues" evidence="1">
    <location>
        <begin position="33"/>
        <end position="54"/>
    </location>
</feature>
<dbReference type="EMBL" id="VSWD01000010">
    <property type="protein sequence ID" value="KAK3089408.1"/>
    <property type="molecule type" value="Genomic_DNA"/>
</dbReference>
<evidence type="ECO:0000256" key="1">
    <source>
        <dbReference type="SAM" id="MobiDB-lite"/>
    </source>
</evidence>
<evidence type="ECO:0000313" key="2">
    <source>
        <dbReference type="EMBL" id="KAK3089408.1"/>
    </source>
</evidence>
<dbReference type="AlphaFoldDB" id="A0AA88XPR4"/>
<feature type="compositionally biased region" description="Basic and acidic residues" evidence="1">
    <location>
        <begin position="282"/>
        <end position="295"/>
    </location>
</feature>
<organism evidence="2 3">
    <name type="scientific">Pinctada imbricata</name>
    <name type="common">Atlantic pearl-oyster</name>
    <name type="synonym">Pinctada martensii</name>
    <dbReference type="NCBI Taxonomy" id="66713"/>
    <lineage>
        <taxon>Eukaryota</taxon>
        <taxon>Metazoa</taxon>
        <taxon>Spiralia</taxon>
        <taxon>Lophotrochozoa</taxon>
        <taxon>Mollusca</taxon>
        <taxon>Bivalvia</taxon>
        <taxon>Autobranchia</taxon>
        <taxon>Pteriomorphia</taxon>
        <taxon>Pterioida</taxon>
        <taxon>Pterioidea</taxon>
        <taxon>Pteriidae</taxon>
        <taxon>Pinctada</taxon>
    </lineage>
</organism>
<feature type="region of interest" description="Disordered" evidence="1">
    <location>
        <begin position="93"/>
        <end position="112"/>
    </location>
</feature>
<proteinExistence type="predicted"/>
<keyword evidence="3" id="KW-1185">Reference proteome</keyword>
<gene>
    <name evidence="2" type="ORF">FSP39_003414</name>
</gene>
<accession>A0AA88XPR4</accession>
<feature type="region of interest" description="Disordered" evidence="1">
    <location>
        <begin position="249"/>
        <end position="296"/>
    </location>
</feature>
<feature type="region of interest" description="Disordered" evidence="1">
    <location>
        <begin position="33"/>
        <end position="80"/>
    </location>
</feature>
<name>A0AA88XPR4_PINIB</name>
<comment type="caution">
    <text evidence="2">The sequence shown here is derived from an EMBL/GenBank/DDBJ whole genome shotgun (WGS) entry which is preliminary data.</text>
</comment>
<feature type="compositionally biased region" description="Polar residues" evidence="1">
    <location>
        <begin position="403"/>
        <end position="417"/>
    </location>
</feature>
<feature type="region of interest" description="Disordered" evidence="1">
    <location>
        <begin position="395"/>
        <end position="417"/>
    </location>
</feature>
<protein>
    <submittedName>
        <fullName evidence="2">Uncharacterized protein</fullName>
    </submittedName>
</protein>